<evidence type="ECO:0000256" key="9">
    <source>
        <dbReference type="ARBA" id="ARBA00023201"/>
    </source>
</evidence>
<evidence type="ECO:0000256" key="10">
    <source>
        <dbReference type="ARBA" id="ARBA00054632"/>
    </source>
</evidence>
<proteinExistence type="inferred from homology"/>
<dbReference type="InterPro" id="IPR020846">
    <property type="entry name" value="MFS_dom"/>
</dbReference>
<dbReference type="AlphaFoldDB" id="A0AAE1I2Q4"/>
<dbReference type="EMBL" id="JAHWGI010001434">
    <property type="protein sequence ID" value="KAK3932234.1"/>
    <property type="molecule type" value="Genomic_DNA"/>
</dbReference>
<dbReference type="SUPFAM" id="SSF103473">
    <property type="entry name" value="MFS general substrate transporter"/>
    <property type="match status" value="1"/>
</dbReference>
<keyword evidence="9" id="KW-0406">Ion transport</keyword>
<feature type="transmembrane region" description="Helical" evidence="13">
    <location>
        <begin position="348"/>
        <end position="367"/>
    </location>
</feature>
<evidence type="ECO:0000256" key="12">
    <source>
        <dbReference type="SAM" id="MobiDB-lite"/>
    </source>
</evidence>
<evidence type="ECO:0000256" key="6">
    <source>
        <dbReference type="ARBA" id="ARBA00022989"/>
    </source>
</evidence>
<feature type="transmembrane region" description="Helical" evidence="13">
    <location>
        <begin position="587"/>
        <end position="611"/>
    </location>
</feature>
<evidence type="ECO:0000256" key="3">
    <source>
        <dbReference type="ARBA" id="ARBA00022448"/>
    </source>
</evidence>
<dbReference type="InterPro" id="IPR036259">
    <property type="entry name" value="MFS_trans_sf"/>
</dbReference>
<dbReference type="FunFam" id="1.20.1250.20:FF:000144">
    <property type="entry name" value="Picot, isoform B"/>
    <property type="match status" value="1"/>
</dbReference>
<dbReference type="Pfam" id="PF07690">
    <property type="entry name" value="MFS_1"/>
    <property type="match status" value="1"/>
</dbReference>
<feature type="transmembrane region" description="Helical" evidence="13">
    <location>
        <begin position="185"/>
        <end position="208"/>
    </location>
</feature>
<evidence type="ECO:0000256" key="11">
    <source>
        <dbReference type="ARBA" id="ARBA00068450"/>
    </source>
</evidence>
<evidence type="ECO:0000256" key="7">
    <source>
        <dbReference type="ARBA" id="ARBA00023053"/>
    </source>
</evidence>
<feature type="compositionally biased region" description="Basic and acidic residues" evidence="12">
    <location>
        <begin position="672"/>
        <end position="684"/>
    </location>
</feature>
<feature type="transmembrane region" description="Helical" evidence="13">
    <location>
        <begin position="449"/>
        <end position="469"/>
    </location>
</feature>
<feature type="domain" description="Major facilitator superfamily (MFS) profile" evidence="14">
    <location>
        <begin position="185"/>
        <end position="611"/>
    </location>
</feature>
<comment type="function">
    <text evidence="10">May be an inorganic phosphate cotransporter.</text>
</comment>
<feature type="region of interest" description="Disordered" evidence="12">
    <location>
        <begin position="1"/>
        <end position="25"/>
    </location>
</feature>
<feature type="compositionally biased region" description="Basic and acidic residues" evidence="12">
    <location>
        <begin position="13"/>
        <end position="25"/>
    </location>
</feature>
<comment type="caution">
    <text evidence="15">The sequence shown here is derived from an EMBL/GenBank/DDBJ whole genome shotgun (WGS) entry which is preliminary data.</text>
</comment>
<keyword evidence="5" id="KW-0769">Symport</keyword>
<dbReference type="PROSITE" id="PS50850">
    <property type="entry name" value="MFS"/>
    <property type="match status" value="1"/>
</dbReference>
<dbReference type="PANTHER" id="PTHR11662">
    <property type="entry name" value="SOLUTE CARRIER FAMILY 17"/>
    <property type="match status" value="1"/>
</dbReference>
<dbReference type="GO" id="GO:0006820">
    <property type="term" value="P:monoatomic anion transport"/>
    <property type="evidence" value="ECO:0007669"/>
    <property type="project" value="TreeGrafter"/>
</dbReference>
<dbReference type="GO" id="GO:0006814">
    <property type="term" value="P:sodium ion transport"/>
    <property type="evidence" value="ECO:0007669"/>
    <property type="project" value="UniProtKB-KW"/>
</dbReference>
<feature type="transmembrane region" description="Helical" evidence="13">
    <location>
        <begin position="513"/>
        <end position="532"/>
    </location>
</feature>
<dbReference type="Proteomes" id="UP001219518">
    <property type="component" value="Unassembled WGS sequence"/>
</dbReference>
<gene>
    <name evidence="15" type="ORF">KUF71_011562</name>
</gene>
<comment type="similarity">
    <text evidence="2">Belongs to the major facilitator superfamily. Sodium/anion cotransporter family.</text>
</comment>
<evidence type="ECO:0000259" key="14">
    <source>
        <dbReference type="PROSITE" id="PS50850"/>
    </source>
</evidence>
<dbReference type="GO" id="GO:0016020">
    <property type="term" value="C:membrane"/>
    <property type="evidence" value="ECO:0007669"/>
    <property type="project" value="UniProtKB-SubCell"/>
</dbReference>
<feature type="region of interest" description="Disordered" evidence="12">
    <location>
        <begin position="663"/>
        <end position="684"/>
    </location>
</feature>
<evidence type="ECO:0000313" key="16">
    <source>
        <dbReference type="Proteomes" id="UP001219518"/>
    </source>
</evidence>
<feature type="transmembrane region" description="Helical" evidence="13">
    <location>
        <begin position="256"/>
        <end position="274"/>
    </location>
</feature>
<dbReference type="GO" id="GO:0015293">
    <property type="term" value="F:symporter activity"/>
    <property type="evidence" value="ECO:0007669"/>
    <property type="project" value="UniProtKB-KW"/>
</dbReference>
<keyword evidence="8 13" id="KW-0472">Membrane</keyword>
<evidence type="ECO:0000256" key="2">
    <source>
        <dbReference type="ARBA" id="ARBA00008586"/>
    </source>
</evidence>
<evidence type="ECO:0000313" key="15">
    <source>
        <dbReference type="EMBL" id="KAK3932234.1"/>
    </source>
</evidence>
<feature type="transmembrane region" description="Helical" evidence="13">
    <location>
        <begin position="280"/>
        <end position="297"/>
    </location>
</feature>
<keyword evidence="9" id="KW-0739">Sodium transport</keyword>
<keyword evidence="3" id="KW-0813">Transport</keyword>
<dbReference type="PANTHER" id="PTHR11662:SF280">
    <property type="entry name" value="FI21844P1-RELATED"/>
    <property type="match status" value="1"/>
</dbReference>
<keyword evidence="4 13" id="KW-0812">Transmembrane</keyword>
<dbReference type="FunFam" id="1.20.1250.20:FF:000003">
    <property type="entry name" value="Solute carrier family 17 member 3"/>
    <property type="match status" value="1"/>
</dbReference>
<feature type="transmembrane region" description="Helical" evidence="13">
    <location>
        <begin position="228"/>
        <end position="249"/>
    </location>
</feature>
<dbReference type="InterPro" id="IPR011701">
    <property type="entry name" value="MFS"/>
</dbReference>
<keyword evidence="16" id="KW-1185">Reference proteome</keyword>
<protein>
    <recommendedName>
        <fullName evidence="11">Putative inorganic phosphate cotransporter</fullName>
    </recommendedName>
</protein>
<accession>A0AAE1I2Q4</accession>
<name>A0AAE1I2Q4_9NEOP</name>
<feature type="region of interest" description="Disordered" evidence="12">
    <location>
        <begin position="41"/>
        <end position="143"/>
    </location>
</feature>
<evidence type="ECO:0000256" key="4">
    <source>
        <dbReference type="ARBA" id="ARBA00022692"/>
    </source>
</evidence>
<evidence type="ECO:0000256" key="1">
    <source>
        <dbReference type="ARBA" id="ARBA00004141"/>
    </source>
</evidence>
<keyword evidence="7" id="KW-0915">Sodium</keyword>
<dbReference type="Gene3D" id="1.20.1250.20">
    <property type="entry name" value="MFS general substrate transporter like domains"/>
    <property type="match status" value="2"/>
</dbReference>
<sequence>MGPRPAALPAPQREQDKILHGDGGRMCDSSLGILRRALAAPPRPLGPLASLPDTRPTAASRRGVRGVAVRACSSVRPRCGRSGASGASATETLGPPPRTSGHHDQRGKRTAAPPAERRSPSQQPGRARQLTEGVSEEDRDDKDCGMAAIERKDEERVERFQTEDAPDNYGTHPYGWGWRQVQVGLLFLALTLAYCFRINMSICLVEMTSSKSSSGYKTYDWSASEKSLILSSFFWGYICTQIPAGILAVKFGPKWFLFLGIVACSVLSATTPLAAEWGGWKLVLAWRVMQGLGFIYPSTHAMLSRWSPPEERGRHTAIVYNGMSVGTVVTLAGSGELAASSLGWPSGFWVPGAIGLAWGVAWVVFAANSPATCRRISPDERRYIEDAFGDTSSKEVRLPVPWRSILTSLPMWALIVVHSGQNFGHWVLLTEMPQYMKDVLGKDIESNGLLSSLPYVTLTFTSLFAGWFGQVVNTRGWLSLNVSRKTFQSVAHWGSGTTMLVLGLFHVDSTAAVVLLCVAVGFEGGTLVGYLCNHMDMSPNFGGAMMGVTNCLAAIVAIIAPILVGLITNNEDGSTPTQEESEKRWNIVFLLAAAVYYIGNLFWVVFGSTAVQPWNSPKKTEHIVSGALAVPENTAAPETTNVLKITTVSENTAVPETTNVPKITDISETTAVDEKPEAPRPDGW</sequence>
<feature type="transmembrane region" description="Helical" evidence="13">
    <location>
        <begin position="318"/>
        <end position="342"/>
    </location>
</feature>
<evidence type="ECO:0000256" key="13">
    <source>
        <dbReference type="SAM" id="Phobius"/>
    </source>
</evidence>
<feature type="transmembrane region" description="Helical" evidence="13">
    <location>
        <begin position="544"/>
        <end position="567"/>
    </location>
</feature>
<organism evidence="15 16">
    <name type="scientific">Frankliniella fusca</name>
    <dbReference type="NCBI Taxonomy" id="407009"/>
    <lineage>
        <taxon>Eukaryota</taxon>
        <taxon>Metazoa</taxon>
        <taxon>Ecdysozoa</taxon>
        <taxon>Arthropoda</taxon>
        <taxon>Hexapoda</taxon>
        <taxon>Insecta</taxon>
        <taxon>Pterygota</taxon>
        <taxon>Neoptera</taxon>
        <taxon>Paraneoptera</taxon>
        <taxon>Thysanoptera</taxon>
        <taxon>Terebrantia</taxon>
        <taxon>Thripoidea</taxon>
        <taxon>Thripidae</taxon>
        <taxon>Frankliniella</taxon>
    </lineage>
</organism>
<reference evidence="15" key="1">
    <citation type="submission" date="2021-07" db="EMBL/GenBank/DDBJ databases">
        <authorList>
            <person name="Catto M.A."/>
            <person name="Jacobson A."/>
            <person name="Kennedy G."/>
            <person name="Labadie P."/>
            <person name="Hunt B.G."/>
            <person name="Srinivasan R."/>
        </authorList>
    </citation>
    <scope>NUCLEOTIDE SEQUENCE</scope>
    <source>
        <strain evidence="15">PL_HMW_Pooled</strain>
        <tissue evidence="15">Head</tissue>
    </source>
</reference>
<comment type="subcellular location">
    <subcellularLocation>
        <location evidence="1">Membrane</location>
        <topology evidence="1">Multi-pass membrane protein</topology>
    </subcellularLocation>
</comment>
<evidence type="ECO:0000256" key="8">
    <source>
        <dbReference type="ARBA" id="ARBA00023136"/>
    </source>
</evidence>
<dbReference type="InterPro" id="IPR050382">
    <property type="entry name" value="MFS_Na/Anion_cotransporter"/>
</dbReference>
<evidence type="ECO:0000256" key="5">
    <source>
        <dbReference type="ARBA" id="ARBA00022847"/>
    </source>
</evidence>
<keyword evidence="6 13" id="KW-1133">Transmembrane helix</keyword>
<reference evidence="15" key="2">
    <citation type="journal article" date="2023" name="BMC Genomics">
        <title>Pest status, molecular evolution, and epigenetic factors derived from the genome assembly of Frankliniella fusca, a thysanopteran phytovirus vector.</title>
        <authorList>
            <person name="Catto M.A."/>
            <person name="Labadie P.E."/>
            <person name="Jacobson A.L."/>
            <person name="Kennedy G.G."/>
            <person name="Srinivasan R."/>
            <person name="Hunt B.G."/>
        </authorList>
    </citation>
    <scope>NUCLEOTIDE SEQUENCE</scope>
    <source>
        <strain evidence="15">PL_HMW_Pooled</strain>
    </source>
</reference>
<feature type="compositionally biased region" description="Low complexity" evidence="12">
    <location>
        <begin position="41"/>
        <end position="71"/>
    </location>
</feature>
<dbReference type="CDD" id="cd17318">
    <property type="entry name" value="MFS_SLC17"/>
    <property type="match status" value="1"/>
</dbReference>